<evidence type="ECO:0000256" key="2">
    <source>
        <dbReference type="SAM" id="SignalP"/>
    </source>
</evidence>
<sequence>MRCSPIRLITVLVPLGLAISANGAPVAVTNDAANPVAGTLDAAKDLTIIEDTAAAAKKLNIVPDVLAGAKKINVVEGAVGSTPLGNTPLFTIVDGALKQVKGVNVAEDTIEASKMLNALEDLASVLKRPGLDLVDVRFVPPARPAAKPAADPSTPLELNAEYEYSSSVLMDSDLSVAIHAAVDDEGKVIFVLRKVEDDNSAKAYREIDEQPGEIELSEAQAKKHAGKEIELNEVVDDEGRTVELRKAEDSEAKEASLDIDIQE</sequence>
<keyword evidence="2" id="KW-0732">Signal</keyword>
<accession>A0A3N4IJF1</accession>
<dbReference type="EMBL" id="ML119650">
    <property type="protein sequence ID" value="RPA86273.1"/>
    <property type="molecule type" value="Genomic_DNA"/>
</dbReference>
<feature type="chain" id="PRO_5018244215" evidence="2">
    <location>
        <begin position="24"/>
        <end position="263"/>
    </location>
</feature>
<dbReference type="AlphaFoldDB" id="A0A3N4IJF1"/>
<keyword evidence="4" id="KW-1185">Reference proteome</keyword>
<feature type="compositionally biased region" description="Basic and acidic residues" evidence="1">
    <location>
        <begin position="242"/>
        <end position="256"/>
    </location>
</feature>
<feature type="region of interest" description="Disordered" evidence="1">
    <location>
        <begin position="242"/>
        <end position="263"/>
    </location>
</feature>
<gene>
    <name evidence="3" type="ORF">BJ508DRAFT_302175</name>
</gene>
<evidence type="ECO:0000256" key="1">
    <source>
        <dbReference type="SAM" id="MobiDB-lite"/>
    </source>
</evidence>
<dbReference type="Proteomes" id="UP000275078">
    <property type="component" value="Unassembled WGS sequence"/>
</dbReference>
<reference evidence="3 4" key="1">
    <citation type="journal article" date="2018" name="Nat. Ecol. Evol.">
        <title>Pezizomycetes genomes reveal the molecular basis of ectomycorrhizal truffle lifestyle.</title>
        <authorList>
            <person name="Murat C."/>
            <person name="Payen T."/>
            <person name="Noel B."/>
            <person name="Kuo A."/>
            <person name="Morin E."/>
            <person name="Chen J."/>
            <person name="Kohler A."/>
            <person name="Krizsan K."/>
            <person name="Balestrini R."/>
            <person name="Da Silva C."/>
            <person name="Montanini B."/>
            <person name="Hainaut M."/>
            <person name="Levati E."/>
            <person name="Barry K.W."/>
            <person name="Belfiori B."/>
            <person name="Cichocki N."/>
            <person name="Clum A."/>
            <person name="Dockter R.B."/>
            <person name="Fauchery L."/>
            <person name="Guy J."/>
            <person name="Iotti M."/>
            <person name="Le Tacon F."/>
            <person name="Lindquist E.A."/>
            <person name="Lipzen A."/>
            <person name="Malagnac F."/>
            <person name="Mello A."/>
            <person name="Molinier V."/>
            <person name="Miyauchi S."/>
            <person name="Poulain J."/>
            <person name="Riccioni C."/>
            <person name="Rubini A."/>
            <person name="Sitrit Y."/>
            <person name="Splivallo R."/>
            <person name="Traeger S."/>
            <person name="Wang M."/>
            <person name="Zifcakova L."/>
            <person name="Wipf D."/>
            <person name="Zambonelli A."/>
            <person name="Paolocci F."/>
            <person name="Nowrousian M."/>
            <person name="Ottonello S."/>
            <person name="Baldrian P."/>
            <person name="Spatafora J.W."/>
            <person name="Henrissat B."/>
            <person name="Nagy L.G."/>
            <person name="Aury J.M."/>
            <person name="Wincker P."/>
            <person name="Grigoriev I.V."/>
            <person name="Bonfante P."/>
            <person name="Martin F.M."/>
        </authorList>
    </citation>
    <scope>NUCLEOTIDE SEQUENCE [LARGE SCALE GENOMIC DNA]</scope>
    <source>
        <strain evidence="3 4">RN42</strain>
    </source>
</reference>
<evidence type="ECO:0000313" key="3">
    <source>
        <dbReference type="EMBL" id="RPA86273.1"/>
    </source>
</evidence>
<protein>
    <submittedName>
        <fullName evidence="3">Uncharacterized protein</fullName>
    </submittedName>
</protein>
<feature type="signal peptide" evidence="2">
    <location>
        <begin position="1"/>
        <end position="23"/>
    </location>
</feature>
<proteinExistence type="predicted"/>
<organism evidence="3 4">
    <name type="scientific">Ascobolus immersus RN42</name>
    <dbReference type="NCBI Taxonomy" id="1160509"/>
    <lineage>
        <taxon>Eukaryota</taxon>
        <taxon>Fungi</taxon>
        <taxon>Dikarya</taxon>
        <taxon>Ascomycota</taxon>
        <taxon>Pezizomycotina</taxon>
        <taxon>Pezizomycetes</taxon>
        <taxon>Pezizales</taxon>
        <taxon>Ascobolaceae</taxon>
        <taxon>Ascobolus</taxon>
    </lineage>
</organism>
<evidence type="ECO:0000313" key="4">
    <source>
        <dbReference type="Proteomes" id="UP000275078"/>
    </source>
</evidence>
<name>A0A3N4IJF1_ASCIM</name>